<keyword evidence="7 8" id="KW-0472">Membrane</keyword>
<dbReference type="EMBL" id="AMZH03006089">
    <property type="protein sequence ID" value="RRT64700.1"/>
    <property type="molecule type" value="Genomic_DNA"/>
</dbReference>
<organism evidence="11 12">
    <name type="scientific">Ensete ventricosum</name>
    <name type="common">Abyssinian banana</name>
    <name type="synonym">Musa ensete</name>
    <dbReference type="NCBI Taxonomy" id="4639"/>
    <lineage>
        <taxon>Eukaryota</taxon>
        <taxon>Viridiplantae</taxon>
        <taxon>Streptophyta</taxon>
        <taxon>Embryophyta</taxon>
        <taxon>Tracheophyta</taxon>
        <taxon>Spermatophyta</taxon>
        <taxon>Magnoliopsida</taxon>
        <taxon>Liliopsida</taxon>
        <taxon>Zingiberales</taxon>
        <taxon>Musaceae</taxon>
        <taxon>Ensete</taxon>
    </lineage>
</organism>
<evidence type="ECO:0000256" key="8">
    <source>
        <dbReference type="SAM" id="Phobius"/>
    </source>
</evidence>
<feature type="transmembrane region" description="Helical" evidence="8">
    <location>
        <begin position="12"/>
        <end position="30"/>
    </location>
</feature>
<evidence type="ECO:0000259" key="9">
    <source>
        <dbReference type="Pfam" id="PF13839"/>
    </source>
</evidence>
<feature type="domain" description="Trichome birefringence-like C-terminal" evidence="9">
    <location>
        <begin position="121"/>
        <end position="175"/>
    </location>
</feature>
<reference evidence="11 12" key="1">
    <citation type="journal article" date="2014" name="Agronomy (Basel)">
        <title>A Draft Genome Sequence for Ensete ventricosum, the Drought-Tolerant Tree Against Hunger.</title>
        <authorList>
            <person name="Harrison J."/>
            <person name="Moore K.A."/>
            <person name="Paszkiewicz K."/>
            <person name="Jones T."/>
            <person name="Grant M."/>
            <person name="Ambacheew D."/>
            <person name="Muzemil S."/>
            <person name="Studholme D.J."/>
        </authorList>
    </citation>
    <scope>NUCLEOTIDE SEQUENCE [LARGE SCALE GENOMIC DNA]</scope>
</reference>
<protein>
    <submittedName>
        <fullName evidence="11">Uncharacterized protein</fullName>
    </submittedName>
</protein>
<name>A0A426ZL63_ENSVE</name>
<evidence type="ECO:0000256" key="3">
    <source>
        <dbReference type="ARBA" id="ARBA00022692"/>
    </source>
</evidence>
<feature type="domain" description="Trichome birefringence-like C-terminal" evidence="9">
    <location>
        <begin position="186"/>
        <end position="267"/>
    </location>
</feature>
<dbReference type="InterPro" id="IPR029962">
    <property type="entry name" value="TBL"/>
</dbReference>
<evidence type="ECO:0000313" key="11">
    <source>
        <dbReference type="EMBL" id="RRT64700.1"/>
    </source>
</evidence>
<dbReference type="Proteomes" id="UP000287651">
    <property type="component" value="Unassembled WGS sequence"/>
</dbReference>
<accession>A0A426ZL63</accession>
<comment type="caution">
    <text evidence="11">The sequence shown here is derived from an EMBL/GenBank/DDBJ whole genome shotgun (WGS) entry which is preliminary data.</text>
</comment>
<dbReference type="InterPro" id="IPR025846">
    <property type="entry name" value="TBL_N"/>
</dbReference>
<gene>
    <name evidence="11" type="ORF">B296_00014013</name>
</gene>
<dbReference type="AlphaFoldDB" id="A0A426ZL63"/>
<keyword evidence="4" id="KW-0735">Signal-anchor</keyword>
<evidence type="ECO:0000256" key="5">
    <source>
        <dbReference type="ARBA" id="ARBA00022989"/>
    </source>
</evidence>
<keyword evidence="6" id="KW-0333">Golgi apparatus</keyword>
<evidence type="ECO:0000256" key="7">
    <source>
        <dbReference type="ARBA" id="ARBA00023136"/>
    </source>
</evidence>
<dbReference type="GO" id="GO:0000139">
    <property type="term" value="C:Golgi membrane"/>
    <property type="evidence" value="ECO:0007669"/>
    <property type="project" value="UniProtKB-SubCell"/>
</dbReference>
<comment type="similarity">
    <text evidence="2">Belongs to the PC-esterase family. TBL subfamily.</text>
</comment>
<dbReference type="InterPro" id="IPR026057">
    <property type="entry name" value="TBL_C"/>
</dbReference>
<sequence>MKASFPHRKRSFRSYLFTISFIIFVIFLYGEDFTCILSSPAVVEADLDAALEKDEAVAFAVGKTVEECDVFQGEWVYDEVSRPQYAEEECLYIQPQLTCQAHGRPDAGYQHWRWQPHGCSLPSFNATLTLEMLRGKRMLFVGDSLNRGQFVSMVCLLHRVIPENAKSMETFDSLTVFTAKVRLITDRIVRAGSIMKHARYWKGADIVVFNTYLWRGSFDADPKNITEMVTEDAYRLALGRMLKWVEKQMDPHTTRVFFATMSPSHERSAT</sequence>
<dbReference type="Pfam" id="PF13839">
    <property type="entry name" value="PC-Esterase"/>
    <property type="match status" value="2"/>
</dbReference>
<feature type="domain" description="Trichome birefringence-like N-terminal" evidence="10">
    <location>
        <begin position="66"/>
        <end position="120"/>
    </location>
</feature>
<keyword evidence="5 8" id="KW-1133">Transmembrane helix</keyword>
<evidence type="ECO:0000259" key="10">
    <source>
        <dbReference type="Pfam" id="PF14416"/>
    </source>
</evidence>
<evidence type="ECO:0000256" key="6">
    <source>
        <dbReference type="ARBA" id="ARBA00023034"/>
    </source>
</evidence>
<comment type="subcellular location">
    <subcellularLocation>
        <location evidence="1">Golgi apparatus membrane</location>
        <topology evidence="1">Single-pass type II membrane protein</topology>
    </subcellularLocation>
</comment>
<evidence type="ECO:0000256" key="4">
    <source>
        <dbReference type="ARBA" id="ARBA00022968"/>
    </source>
</evidence>
<evidence type="ECO:0000256" key="2">
    <source>
        <dbReference type="ARBA" id="ARBA00007727"/>
    </source>
</evidence>
<dbReference type="PANTHER" id="PTHR32285:SF62">
    <property type="entry name" value="PROTEIN TRICHOME BIREFRINGENCE-LIKE 33"/>
    <property type="match status" value="1"/>
</dbReference>
<keyword evidence="3 8" id="KW-0812">Transmembrane</keyword>
<proteinExistence type="inferred from homology"/>
<dbReference type="PANTHER" id="PTHR32285">
    <property type="entry name" value="PROTEIN TRICHOME BIREFRINGENCE-LIKE 9-RELATED"/>
    <property type="match status" value="1"/>
</dbReference>
<evidence type="ECO:0000256" key="1">
    <source>
        <dbReference type="ARBA" id="ARBA00004323"/>
    </source>
</evidence>
<evidence type="ECO:0000313" key="12">
    <source>
        <dbReference type="Proteomes" id="UP000287651"/>
    </source>
</evidence>
<dbReference type="Pfam" id="PF14416">
    <property type="entry name" value="PMR5N"/>
    <property type="match status" value="1"/>
</dbReference>
<dbReference type="GO" id="GO:1990538">
    <property type="term" value="F:xylan O-acetyltransferase activity"/>
    <property type="evidence" value="ECO:0007669"/>
    <property type="project" value="UniProtKB-ARBA"/>
</dbReference>